<accession>A0A438H980</accession>
<evidence type="ECO:0000313" key="2">
    <source>
        <dbReference type="EMBL" id="RVW81032.1"/>
    </source>
</evidence>
<dbReference type="EMBL" id="QGNW01000257">
    <property type="protein sequence ID" value="RVW81032.1"/>
    <property type="molecule type" value="Genomic_DNA"/>
</dbReference>
<name>A0A438H980_VITVI</name>
<proteinExistence type="predicted"/>
<protein>
    <submittedName>
        <fullName evidence="2">Putative disease resistance protein</fullName>
    </submittedName>
</protein>
<dbReference type="InterPro" id="IPR032675">
    <property type="entry name" value="LRR_dom_sf"/>
</dbReference>
<dbReference type="PANTHER" id="PTHR47186:SF26">
    <property type="entry name" value="LEUCINE-RICH REPEAT DOMAIN, L DOMAIN-CONTAINING PROTEIN-RELATED"/>
    <property type="match status" value="1"/>
</dbReference>
<comment type="caution">
    <text evidence="2">The sequence shown here is derived from an EMBL/GenBank/DDBJ whole genome shotgun (WGS) entry which is preliminary data.</text>
</comment>
<dbReference type="AlphaFoldDB" id="A0A438H980"/>
<dbReference type="Proteomes" id="UP000288805">
    <property type="component" value="Unassembled WGS sequence"/>
</dbReference>
<reference evidence="2 3" key="1">
    <citation type="journal article" date="2018" name="PLoS Genet.">
        <title>Population sequencing reveals clonal diversity and ancestral inbreeding in the grapevine cultivar Chardonnay.</title>
        <authorList>
            <person name="Roach M.J."/>
            <person name="Johnson D.L."/>
            <person name="Bohlmann J."/>
            <person name="van Vuuren H.J."/>
            <person name="Jones S.J."/>
            <person name="Pretorius I.S."/>
            <person name="Schmidt S.A."/>
            <person name="Borneman A.R."/>
        </authorList>
    </citation>
    <scope>NUCLEOTIDE SEQUENCE [LARGE SCALE GENOMIC DNA]</scope>
    <source>
        <strain evidence="3">cv. Chardonnay</strain>
        <tissue evidence="2">Leaf</tissue>
    </source>
</reference>
<dbReference type="InterPro" id="IPR056789">
    <property type="entry name" value="LRR_R13L1-DRL21"/>
</dbReference>
<dbReference type="Gene3D" id="3.80.10.10">
    <property type="entry name" value="Ribonuclease Inhibitor"/>
    <property type="match status" value="1"/>
</dbReference>
<dbReference type="PANTHER" id="PTHR47186">
    <property type="entry name" value="LEUCINE-RICH REPEAT-CONTAINING PROTEIN 57"/>
    <property type="match status" value="1"/>
</dbReference>
<feature type="domain" description="R13L1/DRL21-like LRR repeat region" evidence="1">
    <location>
        <begin position="28"/>
        <end position="153"/>
    </location>
</feature>
<evidence type="ECO:0000313" key="3">
    <source>
        <dbReference type="Proteomes" id="UP000288805"/>
    </source>
</evidence>
<sequence length="443" mass="49351">MPSQLCQLKSLQKLTNYRVGKKSGTRVGELRELSHIGGILRIKELQNVVDGRDASETNLVGKQYLNDLRLEWNDDDGVDQNGADIVLNNLQPHSNLKRLTIQGYGGLRFPDWLGGPAMLMINMVVPTSLALNGCVWEAKVGEFPRLKELYIHYCPKLTGNLPDHLPLLTKLEITECKRLVAPLPRVSAIRELTTRNNGRVSLMSPASDFICLESLITSDISQWTKLPPALQKLSIEKADSLELDILDSTCNSLCFPLSIFPRLTSLRIYKVRGLESLSFSISEGDPTSFKYLSVSGCPDLVSIELPALNFSLFFIVDCWRESQVAVAQSSMLSVINIGDCPEIPDGVGSTRSDVLFDISTLKVNVKTWSYSQRMPAALHPYLSQNLTSSKSQVSGQLAPYGSHSAHYDRWPTFVMKAFYMFREAGAPRSPMFPRVETPEILII</sequence>
<evidence type="ECO:0000259" key="1">
    <source>
        <dbReference type="Pfam" id="PF25019"/>
    </source>
</evidence>
<dbReference type="SUPFAM" id="SSF52058">
    <property type="entry name" value="L domain-like"/>
    <property type="match status" value="1"/>
</dbReference>
<dbReference type="Pfam" id="PF25019">
    <property type="entry name" value="LRR_R13L1-DRL21"/>
    <property type="match status" value="1"/>
</dbReference>
<organism evidence="2 3">
    <name type="scientific">Vitis vinifera</name>
    <name type="common">Grape</name>
    <dbReference type="NCBI Taxonomy" id="29760"/>
    <lineage>
        <taxon>Eukaryota</taxon>
        <taxon>Viridiplantae</taxon>
        <taxon>Streptophyta</taxon>
        <taxon>Embryophyta</taxon>
        <taxon>Tracheophyta</taxon>
        <taxon>Spermatophyta</taxon>
        <taxon>Magnoliopsida</taxon>
        <taxon>eudicotyledons</taxon>
        <taxon>Gunneridae</taxon>
        <taxon>Pentapetalae</taxon>
        <taxon>rosids</taxon>
        <taxon>Vitales</taxon>
        <taxon>Vitaceae</taxon>
        <taxon>Viteae</taxon>
        <taxon>Vitis</taxon>
    </lineage>
</organism>
<gene>
    <name evidence="2" type="primary">VvCHDp000512_42</name>
    <name evidence="2" type="ORF">CK203_045392</name>
</gene>